<evidence type="ECO:0000259" key="7">
    <source>
        <dbReference type="PROSITE" id="PS00715"/>
    </source>
</evidence>
<dbReference type="NCBIfam" id="NF004208">
    <property type="entry name" value="PRK05658.1"/>
    <property type="match status" value="1"/>
</dbReference>
<evidence type="ECO:0000256" key="2">
    <source>
        <dbReference type="ARBA" id="ARBA00023015"/>
    </source>
</evidence>
<name>A0A520MZ26_9GAMM</name>
<dbReference type="Gene3D" id="1.10.220.120">
    <property type="entry name" value="Sigma-70 factor, region 1.1"/>
    <property type="match status" value="1"/>
</dbReference>
<keyword evidence="5 6" id="KW-0804">Transcription</keyword>
<dbReference type="Pfam" id="PF04542">
    <property type="entry name" value="Sigma70_r2"/>
    <property type="match status" value="1"/>
</dbReference>
<dbReference type="Pfam" id="PF04546">
    <property type="entry name" value="Sigma70_ner"/>
    <property type="match status" value="1"/>
</dbReference>
<dbReference type="InterPro" id="IPR013325">
    <property type="entry name" value="RNA_pol_sigma_r2"/>
</dbReference>
<dbReference type="CDD" id="cd06171">
    <property type="entry name" value="Sigma70_r4"/>
    <property type="match status" value="1"/>
</dbReference>
<keyword evidence="3 6" id="KW-0731">Sigma factor</keyword>
<feature type="short sequence motif" description="Interaction with polymerase core subunit RpoC" evidence="6">
    <location>
        <begin position="394"/>
        <end position="397"/>
    </location>
</feature>
<dbReference type="GO" id="GO:0003677">
    <property type="term" value="F:DNA binding"/>
    <property type="evidence" value="ECO:0007669"/>
    <property type="project" value="UniProtKB-UniRule"/>
</dbReference>
<keyword evidence="1 6" id="KW-0963">Cytoplasm</keyword>
<evidence type="ECO:0000259" key="8">
    <source>
        <dbReference type="PROSITE" id="PS00716"/>
    </source>
</evidence>
<feature type="domain" description="RNA polymerase sigma-70" evidence="8">
    <location>
        <begin position="563"/>
        <end position="589"/>
    </location>
</feature>
<dbReference type="InterPro" id="IPR028630">
    <property type="entry name" value="Sigma70_RpoD"/>
</dbReference>
<sequence>MSEKTNAKTDIAQLIQLGRDQGYLTYADITDTLPDGSTDEENFEEITKVLKDMGLKVFENTPDEDELMLGEDEDTDELAAEDAVAALSQTEIESGRTTDPVRMYMREMGSVDLLTKTGEIDIAKRIEAAMKEVLSLCAEYPLCMEYVLDFFGRIKDGEKKTQDLISGFMLDEPEEEIIEEEFVKSDEVNDDQPDEEEDEEVNVISFEECEAKIKVIKREYNKYLKSLSNRKLDPKALKALEKLKDEFQKIKFNSKVFDTLVLIPSERKVQVGRFEKELKTMLVKKIGVPNKEARSLIEDNLINVRLLTNLSKDKRFKKKTIDEIKPTFIRIQKDLIKIDENNLMPVTQIISLNKRINKAYRGLLRAKKEMIEANLRLVISIAKKYTNRGLQFLDLIQEGNIGLMKAVDKFEYRRGYKFSTYATWWIRQAITRSIADQARTIRIPVHMIETINKLNRLSRQMMQEIGREPTPEEMSKRLDIPEDKMRKVMKIAKEPISMETPIGDDEDSNLGDFLEDSSINSPIDDAAIRGLKDATDEILASLTAREAKVLRMRFGIGMNNDHTLEEVGKQFDVTRERIRQIEAKALRKLRHPTRSEVLKSFLHE</sequence>
<feature type="region of interest" description="Sigma-70 factor domain-2" evidence="6">
    <location>
        <begin position="370"/>
        <end position="440"/>
    </location>
</feature>
<keyword evidence="4 6" id="KW-0238">DNA-binding</keyword>
<dbReference type="GO" id="GO:0016987">
    <property type="term" value="F:sigma factor activity"/>
    <property type="evidence" value="ECO:0007669"/>
    <property type="project" value="UniProtKB-UniRule"/>
</dbReference>
<dbReference type="PANTHER" id="PTHR30603:SF60">
    <property type="entry name" value="RNA POLYMERASE SIGMA FACTOR RPOD"/>
    <property type="match status" value="1"/>
</dbReference>
<accession>A0A520MZ26</accession>
<dbReference type="HAMAP" id="MF_00963">
    <property type="entry name" value="Sigma70_RpoD_SigA"/>
    <property type="match status" value="1"/>
</dbReference>
<feature type="region of interest" description="Sigma-70 factor domain-3" evidence="6">
    <location>
        <begin position="449"/>
        <end position="525"/>
    </location>
</feature>
<comment type="caution">
    <text evidence="9">The sequence shown here is derived from an EMBL/GenBank/DDBJ whole genome shotgun (WGS) entry which is preliminary data.</text>
</comment>
<dbReference type="PROSITE" id="PS00715">
    <property type="entry name" value="SIGMA70_1"/>
    <property type="match status" value="1"/>
</dbReference>
<dbReference type="EMBL" id="SHBE01000004">
    <property type="protein sequence ID" value="RZO26474.1"/>
    <property type="molecule type" value="Genomic_DNA"/>
</dbReference>
<comment type="function">
    <text evidence="6">Sigma factors are initiation factors that promote the attachment of RNA polymerase to specific initiation sites and are then released. This sigma factor is the primary sigma factor during exponential growth.</text>
</comment>
<dbReference type="Pfam" id="PF00140">
    <property type="entry name" value="Sigma70_r1_2"/>
    <property type="match status" value="1"/>
</dbReference>
<dbReference type="PRINTS" id="PR00046">
    <property type="entry name" value="SIGMA70FCT"/>
</dbReference>
<evidence type="ECO:0000256" key="3">
    <source>
        <dbReference type="ARBA" id="ARBA00023082"/>
    </source>
</evidence>
<dbReference type="PROSITE" id="PS00716">
    <property type="entry name" value="SIGMA70_2"/>
    <property type="match status" value="1"/>
</dbReference>
<feature type="DNA-binding region" description="H-T-H motif" evidence="6">
    <location>
        <begin position="564"/>
        <end position="583"/>
    </location>
</feature>
<dbReference type="GO" id="GO:0006352">
    <property type="term" value="P:DNA-templated transcription initiation"/>
    <property type="evidence" value="ECO:0007669"/>
    <property type="project" value="UniProtKB-UniRule"/>
</dbReference>
<evidence type="ECO:0000256" key="1">
    <source>
        <dbReference type="ARBA" id="ARBA00022490"/>
    </source>
</evidence>
<dbReference type="InterPro" id="IPR007630">
    <property type="entry name" value="RNA_pol_sigma70_r4"/>
</dbReference>
<keyword evidence="2 6" id="KW-0805">Transcription regulation</keyword>
<dbReference type="InterPro" id="IPR009042">
    <property type="entry name" value="RNA_pol_sigma70_r1_2"/>
</dbReference>
<dbReference type="FunFam" id="1.10.601.10:FF:000001">
    <property type="entry name" value="RNA polymerase sigma factor SigA"/>
    <property type="match status" value="1"/>
</dbReference>
<dbReference type="InterPro" id="IPR042189">
    <property type="entry name" value="RNA_pol_sigma_70_r1_1_sf"/>
</dbReference>
<dbReference type="InterPro" id="IPR007127">
    <property type="entry name" value="RNA_pol_sigma_70_r1_1"/>
</dbReference>
<dbReference type="InterPro" id="IPR014284">
    <property type="entry name" value="RNA_pol_sigma-70_dom"/>
</dbReference>
<dbReference type="SUPFAM" id="SSF88946">
    <property type="entry name" value="Sigma2 domain of RNA polymerase sigma factors"/>
    <property type="match status" value="1"/>
</dbReference>
<dbReference type="InterPro" id="IPR000943">
    <property type="entry name" value="RNA_pol_sigma70"/>
</dbReference>
<dbReference type="InterPro" id="IPR036388">
    <property type="entry name" value="WH-like_DNA-bd_sf"/>
</dbReference>
<dbReference type="InterPro" id="IPR012760">
    <property type="entry name" value="RNA_pol_sigma_RpoD_C"/>
</dbReference>
<dbReference type="Proteomes" id="UP000315825">
    <property type="component" value="Unassembled WGS sequence"/>
</dbReference>
<evidence type="ECO:0000256" key="4">
    <source>
        <dbReference type="ARBA" id="ARBA00023125"/>
    </source>
</evidence>
<dbReference type="Gene3D" id="1.10.10.10">
    <property type="entry name" value="Winged helix-like DNA-binding domain superfamily/Winged helix DNA-binding domain"/>
    <property type="match status" value="2"/>
</dbReference>
<dbReference type="GO" id="GO:0005737">
    <property type="term" value="C:cytoplasm"/>
    <property type="evidence" value="ECO:0007669"/>
    <property type="project" value="UniProtKB-SubCell"/>
</dbReference>
<dbReference type="AlphaFoldDB" id="A0A520MZ26"/>
<dbReference type="InterPro" id="IPR007631">
    <property type="entry name" value="RNA_pol_sigma_70_non-ess"/>
</dbReference>
<dbReference type="InterPro" id="IPR050239">
    <property type="entry name" value="Sigma-70_RNA_pol_init_factors"/>
</dbReference>
<comment type="similarity">
    <text evidence="6">Belongs to the sigma-70 factor family. RpoD/SigA subfamily.</text>
</comment>
<dbReference type="InterPro" id="IPR013324">
    <property type="entry name" value="RNA_pol_sigma_r3/r4-like"/>
</dbReference>
<dbReference type="PANTHER" id="PTHR30603">
    <property type="entry name" value="RNA POLYMERASE SIGMA FACTOR RPO"/>
    <property type="match status" value="1"/>
</dbReference>
<comment type="subunit">
    <text evidence="6">Interacts transiently with the RNA polymerase catalytic core.</text>
</comment>
<dbReference type="InterPro" id="IPR007627">
    <property type="entry name" value="RNA_pol_sigma70_r2"/>
</dbReference>
<evidence type="ECO:0000256" key="6">
    <source>
        <dbReference type="HAMAP-Rule" id="MF_00963"/>
    </source>
</evidence>
<dbReference type="Gene3D" id="1.10.601.10">
    <property type="entry name" value="RNA Polymerase Primary Sigma Factor"/>
    <property type="match status" value="1"/>
</dbReference>
<organism evidence="9 10">
    <name type="scientific">SAR86 cluster bacterium</name>
    <dbReference type="NCBI Taxonomy" id="2030880"/>
    <lineage>
        <taxon>Bacteria</taxon>
        <taxon>Pseudomonadati</taxon>
        <taxon>Pseudomonadota</taxon>
        <taxon>Gammaproteobacteria</taxon>
        <taxon>SAR86 cluster</taxon>
    </lineage>
</organism>
<feature type="region of interest" description="Sigma-70 factor domain-4" evidence="6">
    <location>
        <begin position="538"/>
        <end position="591"/>
    </location>
</feature>
<protein>
    <recommendedName>
        <fullName evidence="6">RNA polymerase sigma factor RpoD</fullName>
    </recommendedName>
    <alternativeName>
        <fullName evidence="6">Sigma-70</fullName>
    </alternativeName>
</protein>
<dbReference type="SUPFAM" id="SSF88659">
    <property type="entry name" value="Sigma3 and sigma4 domains of RNA polymerase sigma factors"/>
    <property type="match status" value="2"/>
</dbReference>
<dbReference type="InterPro" id="IPR007624">
    <property type="entry name" value="RNA_pol_sigma70_r3"/>
</dbReference>
<evidence type="ECO:0000313" key="9">
    <source>
        <dbReference type="EMBL" id="RZO26474.1"/>
    </source>
</evidence>
<dbReference type="NCBIfam" id="TIGR02393">
    <property type="entry name" value="RpoD_Cterm"/>
    <property type="match status" value="1"/>
</dbReference>
<dbReference type="FunFam" id="1.10.10.10:FF:000004">
    <property type="entry name" value="RNA polymerase sigma factor SigA"/>
    <property type="match status" value="1"/>
</dbReference>
<evidence type="ECO:0000313" key="10">
    <source>
        <dbReference type="Proteomes" id="UP000315825"/>
    </source>
</evidence>
<dbReference type="NCBIfam" id="TIGR02937">
    <property type="entry name" value="sigma70-ECF"/>
    <property type="match status" value="1"/>
</dbReference>
<evidence type="ECO:0000256" key="5">
    <source>
        <dbReference type="ARBA" id="ARBA00023163"/>
    </source>
</evidence>
<comment type="subcellular location">
    <subcellularLocation>
        <location evidence="6">Cytoplasm</location>
    </subcellularLocation>
</comment>
<gene>
    <name evidence="6 9" type="primary">rpoD</name>
    <name evidence="9" type="ORF">EVA92_02960</name>
</gene>
<proteinExistence type="inferred from homology"/>
<dbReference type="Pfam" id="PF04545">
    <property type="entry name" value="Sigma70_r4"/>
    <property type="match status" value="1"/>
</dbReference>
<dbReference type="Pfam" id="PF04539">
    <property type="entry name" value="Sigma70_r3"/>
    <property type="match status" value="1"/>
</dbReference>
<feature type="domain" description="RNA polymerase sigma-70" evidence="7">
    <location>
        <begin position="394"/>
        <end position="407"/>
    </location>
</feature>
<dbReference type="Pfam" id="PF03979">
    <property type="entry name" value="Sigma70_r1_1"/>
    <property type="match status" value="1"/>
</dbReference>
<dbReference type="FunFam" id="1.10.10.10:FF:000002">
    <property type="entry name" value="RNA polymerase sigma factor SigA"/>
    <property type="match status" value="1"/>
</dbReference>
<reference evidence="9 10" key="1">
    <citation type="submission" date="2019-02" db="EMBL/GenBank/DDBJ databases">
        <title>Prokaryotic population dynamics and viral predation in marine succession experiment using metagenomics: the confinement effect.</title>
        <authorList>
            <person name="Haro-Moreno J.M."/>
            <person name="Rodriguez-Valera F."/>
            <person name="Lopez-Perez M."/>
        </authorList>
    </citation>
    <scope>NUCLEOTIDE SEQUENCE [LARGE SCALE GENOMIC DNA]</scope>
    <source>
        <strain evidence="9">MED-G159</strain>
    </source>
</reference>